<evidence type="ECO:0000313" key="11">
    <source>
        <dbReference type="EMBL" id="KAE9310214.1"/>
    </source>
</evidence>
<gene>
    <name evidence="10" type="ORF">PF001_g21703</name>
    <name evidence="9" type="ORF">PF002_g23688</name>
    <name evidence="8" type="ORF">PF004_g21420</name>
    <name evidence="7" type="ORF">PF005_g22573</name>
    <name evidence="6" type="ORF">PF006_g21762</name>
    <name evidence="4" type="ORF">PF007_g22583</name>
    <name evidence="11" type="ORF">PF008_g20508</name>
    <name evidence="2" type="ORF">PF009_g23462</name>
    <name evidence="5" type="ORF">PF010_g21687</name>
    <name evidence="3" type="ORF">PF011_g21184</name>
</gene>
<reference evidence="12 13" key="1">
    <citation type="submission" date="2018-08" db="EMBL/GenBank/DDBJ databases">
        <title>Genomic investigation of the strawberry pathogen Phytophthora fragariae indicates pathogenicity is determined by transcriptional variation in three key races.</title>
        <authorList>
            <person name="Adams T.M."/>
            <person name="Armitage A.D."/>
            <person name="Sobczyk M.K."/>
            <person name="Bates H.J."/>
            <person name="Dunwell J.M."/>
            <person name="Nellist C.F."/>
            <person name="Harrison R.J."/>
        </authorList>
    </citation>
    <scope>NUCLEOTIDE SEQUENCE [LARGE SCALE GENOMIC DNA]</scope>
    <source>
        <strain evidence="10 14">A4</strain>
        <strain evidence="9 15">BC-1</strain>
        <strain evidence="8 19">BC-23</strain>
        <strain evidence="7 13">NOV-27</strain>
        <strain evidence="6 16">NOV-5</strain>
        <strain evidence="4 17">NOV-71</strain>
        <strain evidence="11 20">NOV-77</strain>
        <strain evidence="2 12">NOV-9</strain>
        <strain evidence="5 21">ONT-3</strain>
        <strain evidence="3 18">SCRP245</strain>
    </source>
</reference>
<evidence type="ECO:0000313" key="5">
    <source>
        <dbReference type="EMBL" id="KAE9082195.1"/>
    </source>
</evidence>
<dbReference type="EMBL" id="QXGA01002044">
    <property type="protein sequence ID" value="KAE9104990.1"/>
    <property type="molecule type" value="Genomic_DNA"/>
</dbReference>
<evidence type="ECO:0000313" key="15">
    <source>
        <dbReference type="Proteomes" id="UP000440367"/>
    </source>
</evidence>
<keyword evidence="13" id="KW-1185">Reference proteome</keyword>
<dbReference type="EMBL" id="QXFZ01002034">
    <property type="protein sequence ID" value="KAE9081634.1"/>
    <property type="molecule type" value="Genomic_DNA"/>
</dbReference>
<dbReference type="EMBL" id="QXGD01002069">
    <property type="protein sequence ID" value="KAE9194154.1"/>
    <property type="molecule type" value="Genomic_DNA"/>
</dbReference>
<feature type="compositionally biased region" description="Low complexity" evidence="1">
    <location>
        <begin position="93"/>
        <end position="113"/>
    </location>
</feature>
<dbReference type="EMBL" id="QXFY01001755">
    <property type="protein sequence ID" value="KAE9310214.1"/>
    <property type="molecule type" value="Genomic_DNA"/>
</dbReference>
<dbReference type="Proteomes" id="UP000488956">
    <property type="component" value="Unassembled WGS sequence"/>
</dbReference>
<name>A0A6A3DX81_9STRA</name>
<dbReference type="EMBL" id="QXGC01002021">
    <property type="protein sequence ID" value="KAE9192062.1"/>
    <property type="molecule type" value="Genomic_DNA"/>
</dbReference>
<dbReference type="Proteomes" id="UP000429523">
    <property type="component" value="Unassembled WGS sequence"/>
</dbReference>
<evidence type="ECO:0000313" key="12">
    <source>
        <dbReference type="Proteomes" id="UP000429523"/>
    </source>
</evidence>
<evidence type="ECO:0000313" key="4">
    <source>
        <dbReference type="EMBL" id="KAE9081634.1"/>
    </source>
</evidence>
<protein>
    <submittedName>
        <fullName evidence="2">Uncharacterized protein</fullName>
    </submittedName>
</protein>
<dbReference type="Proteomes" id="UP000433483">
    <property type="component" value="Unassembled WGS sequence"/>
</dbReference>
<dbReference type="Proteomes" id="UP000440732">
    <property type="component" value="Unassembled WGS sequence"/>
</dbReference>
<dbReference type="Proteomes" id="UP000460718">
    <property type="component" value="Unassembled WGS sequence"/>
</dbReference>
<dbReference type="EMBL" id="QXFW01001982">
    <property type="protein sequence ID" value="KAE8983443.1"/>
    <property type="molecule type" value="Genomic_DNA"/>
</dbReference>
<dbReference type="AlphaFoldDB" id="A0A6A3DX81"/>
<dbReference type="Proteomes" id="UP000486351">
    <property type="component" value="Unassembled WGS sequence"/>
</dbReference>
<evidence type="ECO:0000313" key="3">
    <source>
        <dbReference type="EMBL" id="KAE8983443.1"/>
    </source>
</evidence>
<evidence type="ECO:0000313" key="7">
    <source>
        <dbReference type="EMBL" id="KAE9182228.1"/>
    </source>
</evidence>
<evidence type="ECO:0000313" key="18">
    <source>
        <dbReference type="Proteomes" id="UP000460718"/>
    </source>
</evidence>
<dbReference type="Proteomes" id="UP000440367">
    <property type="component" value="Unassembled WGS sequence"/>
</dbReference>
<comment type="caution">
    <text evidence="2">The sequence shown here is derived from an EMBL/GenBank/DDBJ whole genome shotgun (WGS) entry which is preliminary data.</text>
</comment>
<evidence type="ECO:0000313" key="20">
    <source>
        <dbReference type="Proteomes" id="UP000486351"/>
    </source>
</evidence>
<feature type="region of interest" description="Disordered" evidence="1">
    <location>
        <begin position="91"/>
        <end position="113"/>
    </location>
</feature>
<sequence length="113" mass="12588">MEPISLERITVLGPRLQDEVDQLREDSEEVIENHSADDIVRTILPGLYHVTAVVNYKSKSTNAAIQLMKGAEYIQTAYCASRTATAARRRWRAPLASRRTNSSLSSARSVSQV</sequence>
<evidence type="ECO:0000256" key="1">
    <source>
        <dbReference type="SAM" id="MobiDB-lite"/>
    </source>
</evidence>
<evidence type="ECO:0000313" key="14">
    <source>
        <dbReference type="Proteomes" id="UP000437068"/>
    </source>
</evidence>
<dbReference type="Proteomes" id="UP000476176">
    <property type="component" value="Unassembled WGS sequence"/>
</dbReference>
<accession>A0A6A3DX81</accession>
<evidence type="ECO:0000313" key="16">
    <source>
        <dbReference type="Proteomes" id="UP000440732"/>
    </source>
</evidence>
<evidence type="ECO:0000313" key="19">
    <source>
        <dbReference type="Proteomes" id="UP000476176"/>
    </source>
</evidence>
<proteinExistence type="predicted"/>
<evidence type="ECO:0000313" key="6">
    <source>
        <dbReference type="EMBL" id="KAE9104990.1"/>
    </source>
</evidence>
<evidence type="ECO:0000313" key="9">
    <source>
        <dbReference type="EMBL" id="KAE9194154.1"/>
    </source>
</evidence>
<organism evidence="2 12">
    <name type="scientific">Phytophthora fragariae</name>
    <dbReference type="NCBI Taxonomy" id="53985"/>
    <lineage>
        <taxon>Eukaryota</taxon>
        <taxon>Sar</taxon>
        <taxon>Stramenopiles</taxon>
        <taxon>Oomycota</taxon>
        <taxon>Peronosporomycetes</taxon>
        <taxon>Peronosporales</taxon>
        <taxon>Peronosporaceae</taxon>
        <taxon>Phytophthora</taxon>
    </lineage>
</organism>
<evidence type="ECO:0000313" key="2">
    <source>
        <dbReference type="EMBL" id="KAE8926342.1"/>
    </source>
</evidence>
<dbReference type="EMBL" id="QXGF01002058">
    <property type="protein sequence ID" value="KAE8926342.1"/>
    <property type="molecule type" value="Genomic_DNA"/>
</dbReference>
<evidence type="ECO:0000313" key="17">
    <source>
        <dbReference type="Proteomes" id="UP000441208"/>
    </source>
</evidence>
<dbReference type="Proteomes" id="UP000441208">
    <property type="component" value="Unassembled WGS sequence"/>
</dbReference>
<evidence type="ECO:0000313" key="13">
    <source>
        <dbReference type="Proteomes" id="UP000433483"/>
    </source>
</evidence>
<evidence type="ECO:0000313" key="8">
    <source>
        <dbReference type="EMBL" id="KAE9192062.1"/>
    </source>
</evidence>
<dbReference type="EMBL" id="QXGB01002045">
    <property type="protein sequence ID" value="KAE9182228.1"/>
    <property type="molecule type" value="Genomic_DNA"/>
</dbReference>
<evidence type="ECO:0000313" key="10">
    <source>
        <dbReference type="EMBL" id="KAE9285886.1"/>
    </source>
</evidence>
<dbReference type="Proteomes" id="UP000437068">
    <property type="component" value="Unassembled WGS sequence"/>
</dbReference>
<dbReference type="OrthoDB" id="10353584at2759"/>
<evidence type="ECO:0000313" key="21">
    <source>
        <dbReference type="Proteomes" id="UP000488956"/>
    </source>
</evidence>
<dbReference type="EMBL" id="QXFX01001985">
    <property type="protein sequence ID" value="KAE9082195.1"/>
    <property type="molecule type" value="Genomic_DNA"/>
</dbReference>
<dbReference type="EMBL" id="QXGE01002006">
    <property type="protein sequence ID" value="KAE9285886.1"/>
    <property type="molecule type" value="Genomic_DNA"/>
</dbReference>